<keyword evidence="7 15" id="KW-0235">DNA replication</keyword>
<dbReference type="PANTHER" id="PTHR11076">
    <property type="entry name" value="DNA REPAIR POLYMERASE UMUC / TRANSFERASE FAMILY MEMBER"/>
    <property type="match status" value="1"/>
</dbReference>
<dbReference type="InterPro" id="IPR050116">
    <property type="entry name" value="DNA_polymerase-Y"/>
</dbReference>
<dbReference type="InterPro" id="IPR017961">
    <property type="entry name" value="DNA_pol_Y-fam_little_finger"/>
</dbReference>
<dbReference type="FunFam" id="3.40.1170.60:FF:000001">
    <property type="entry name" value="DNA polymerase IV"/>
    <property type="match status" value="1"/>
</dbReference>
<comment type="subcellular location">
    <subcellularLocation>
        <location evidence="1 15">Cytoplasm</location>
    </subcellularLocation>
</comment>
<dbReference type="InterPro" id="IPR001126">
    <property type="entry name" value="UmuC"/>
</dbReference>
<dbReference type="HAMAP" id="MF_01113">
    <property type="entry name" value="DNApol_IV"/>
    <property type="match status" value="1"/>
</dbReference>
<dbReference type="GO" id="GO:0005829">
    <property type="term" value="C:cytosol"/>
    <property type="evidence" value="ECO:0007669"/>
    <property type="project" value="TreeGrafter"/>
</dbReference>
<dbReference type="GO" id="GO:0006281">
    <property type="term" value="P:DNA repair"/>
    <property type="evidence" value="ECO:0007669"/>
    <property type="project" value="UniProtKB-UniRule"/>
</dbReference>
<feature type="active site" evidence="15">
    <location>
        <position position="104"/>
    </location>
</feature>
<evidence type="ECO:0000256" key="6">
    <source>
        <dbReference type="ARBA" id="ARBA00022695"/>
    </source>
</evidence>
<feature type="domain" description="UmuC" evidence="16">
    <location>
        <begin position="4"/>
        <end position="181"/>
    </location>
</feature>
<comment type="function">
    <text evidence="15">Poorly processive, error-prone DNA polymerase involved in untargeted mutagenesis. Copies undamaged DNA at stalled replication forks, which arise in vivo from mismatched or misaligned primer ends. These misaligned primers can be extended by PolIV. Exhibits no 3'-5' exonuclease (proofreading) activity. May be involved in translesional synthesis, in conjunction with the beta clamp from PolIII.</text>
</comment>
<accession>A0A1Y5HEI9</accession>
<evidence type="ECO:0000256" key="2">
    <source>
        <dbReference type="ARBA" id="ARBA00010945"/>
    </source>
</evidence>
<keyword evidence="13 15" id="KW-0234">DNA repair</keyword>
<feature type="binding site" evidence="15">
    <location>
        <position position="103"/>
    </location>
    <ligand>
        <name>Mg(2+)</name>
        <dbReference type="ChEBI" id="CHEBI:18420"/>
    </ligand>
</feature>
<dbReference type="Proteomes" id="UP000227088">
    <property type="component" value="Unassembled WGS sequence"/>
</dbReference>
<feature type="binding site" evidence="15">
    <location>
        <position position="8"/>
    </location>
    <ligand>
        <name>Mg(2+)</name>
        <dbReference type="ChEBI" id="CHEBI:18420"/>
    </ligand>
</feature>
<keyword evidence="9 15" id="KW-0227">DNA damage</keyword>
<keyword evidence="8 15" id="KW-0479">Metal-binding</keyword>
<comment type="subunit">
    <text evidence="15">Monomer.</text>
</comment>
<dbReference type="GO" id="GO:0009432">
    <property type="term" value="P:SOS response"/>
    <property type="evidence" value="ECO:0007669"/>
    <property type="project" value="TreeGrafter"/>
</dbReference>
<evidence type="ECO:0000256" key="13">
    <source>
        <dbReference type="ARBA" id="ARBA00023204"/>
    </source>
</evidence>
<dbReference type="InterPro" id="IPR053848">
    <property type="entry name" value="IMS_HHH_1"/>
</dbReference>
<dbReference type="GO" id="GO:0003684">
    <property type="term" value="F:damaged DNA binding"/>
    <property type="evidence" value="ECO:0007669"/>
    <property type="project" value="InterPro"/>
</dbReference>
<dbReference type="GO" id="GO:0000287">
    <property type="term" value="F:magnesium ion binding"/>
    <property type="evidence" value="ECO:0007669"/>
    <property type="project" value="UniProtKB-UniRule"/>
</dbReference>
<evidence type="ECO:0000256" key="8">
    <source>
        <dbReference type="ARBA" id="ARBA00022723"/>
    </source>
</evidence>
<dbReference type="GO" id="GO:0042276">
    <property type="term" value="P:error-prone translesion synthesis"/>
    <property type="evidence" value="ECO:0007669"/>
    <property type="project" value="TreeGrafter"/>
</dbReference>
<gene>
    <name evidence="15" type="primary">dinB</name>
    <name evidence="17" type="ORF">A9R00_12290</name>
</gene>
<dbReference type="EMBL" id="MABE01000700">
    <property type="protein sequence ID" value="OUS35067.1"/>
    <property type="molecule type" value="Genomic_DNA"/>
</dbReference>
<evidence type="ECO:0000256" key="15">
    <source>
        <dbReference type="HAMAP-Rule" id="MF_01113"/>
    </source>
</evidence>
<dbReference type="InterPro" id="IPR043502">
    <property type="entry name" value="DNA/RNA_pol_sf"/>
</dbReference>
<evidence type="ECO:0000313" key="18">
    <source>
        <dbReference type="Proteomes" id="UP000227088"/>
    </source>
</evidence>
<proteinExistence type="inferred from homology"/>
<dbReference type="InterPro" id="IPR022880">
    <property type="entry name" value="DNApol_IV"/>
</dbReference>
<sequence>MRKVLHIDCDCFFAAVEMRENPQLCHVPIAIGGHSDRRGVISTCNYPARKFGIHSAMATAAALKKCPDLILLPGNMTLYREVSQQVMAIIQRYGIAYEQVSVDEAYLELDPDDSAIDIGNKIRAEVEAEVGITVSVGAAPNKFLAKVASDWNKPNGLFAVKPHKVDAFVSQLEVRKIPGIGPKTAERLAAKGIVLCSDVQSYSLIDLVNLFGRTGVSLYKRCRGQDDRQLSIGRLRKSISVEHTFAQDIFLAEQLNDEVETLWKKFLQRTDKANIDSRGLAPFVKVKFNDFTQTTLADHLQTASLESFRQLLQQARLRYDADENQGVRLIGIGGRCPEVDEQQLALF</sequence>
<dbReference type="Pfam" id="PF21999">
    <property type="entry name" value="IMS_HHH_1"/>
    <property type="match status" value="1"/>
</dbReference>
<dbReference type="CDD" id="cd03586">
    <property type="entry name" value="PolY_Pol_IV_kappa"/>
    <property type="match status" value="1"/>
</dbReference>
<evidence type="ECO:0000259" key="16">
    <source>
        <dbReference type="PROSITE" id="PS50173"/>
    </source>
</evidence>
<comment type="similarity">
    <text evidence="2 15">Belongs to the DNA polymerase type-Y family.</text>
</comment>
<dbReference type="NCBIfam" id="NF002677">
    <property type="entry name" value="PRK02406.1"/>
    <property type="match status" value="1"/>
</dbReference>
<protein>
    <recommendedName>
        <fullName evidence="15">DNA polymerase IV</fullName>
        <shortName evidence="15">Pol IV</shortName>
        <ecNumber evidence="15">2.7.7.7</ecNumber>
    </recommendedName>
</protein>
<feature type="site" description="Substrate discrimination" evidence="15">
    <location>
        <position position="13"/>
    </location>
</feature>
<evidence type="ECO:0000256" key="4">
    <source>
        <dbReference type="ARBA" id="ARBA00022490"/>
    </source>
</evidence>
<dbReference type="SUPFAM" id="SSF100879">
    <property type="entry name" value="Lesion bypass DNA polymerase (Y-family), little finger domain"/>
    <property type="match status" value="1"/>
</dbReference>
<keyword evidence="3 15" id="KW-0515">Mutator protein</keyword>
<comment type="cofactor">
    <cofactor evidence="15">
        <name>Mg(2+)</name>
        <dbReference type="ChEBI" id="CHEBI:18420"/>
    </cofactor>
    <text evidence="15">Binds 2 magnesium ions per subunit.</text>
</comment>
<dbReference type="Gene3D" id="3.30.70.270">
    <property type="match status" value="1"/>
</dbReference>
<dbReference type="Gene3D" id="3.30.1490.100">
    <property type="entry name" value="DNA polymerase, Y-family, little finger domain"/>
    <property type="match status" value="1"/>
</dbReference>
<comment type="catalytic activity">
    <reaction evidence="14 15">
        <text>DNA(n) + a 2'-deoxyribonucleoside 5'-triphosphate = DNA(n+1) + diphosphate</text>
        <dbReference type="Rhea" id="RHEA:22508"/>
        <dbReference type="Rhea" id="RHEA-COMP:17339"/>
        <dbReference type="Rhea" id="RHEA-COMP:17340"/>
        <dbReference type="ChEBI" id="CHEBI:33019"/>
        <dbReference type="ChEBI" id="CHEBI:61560"/>
        <dbReference type="ChEBI" id="CHEBI:173112"/>
        <dbReference type="EC" id="2.7.7.7"/>
    </reaction>
</comment>
<dbReference type="Pfam" id="PF00817">
    <property type="entry name" value="IMS"/>
    <property type="match status" value="1"/>
</dbReference>
<keyword evidence="12 15" id="KW-0238">DNA-binding</keyword>
<evidence type="ECO:0000256" key="11">
    <source>
        <dbReference type="ARBA" id="ARBA00022932"/>
    </source>
</evidence>
<dbReference type="Gene3D" id="3.40.1170.60">
    <property type="match status" value="1"/>
</dbReference>
<dbReference type="AlphaFoldDB" id="A0A1Y5HEI9"/>
<evidence type="ECO:0000256" key="12">
    <source>
        <dbReference type="ARBA" id="ARBA00023125"/>
    </source>
</evidence>
<evidence type="ECO:0000256" key="14">
    <source>
        <dbReference type="ARBA" id="ARBA00049244"/>
    </source>
</evidence>
<keyword evidence="11 15" id="KW-0239">DNA-directed DNA polymerase</keyword>
<dbReference type="GO" id="GO:0006261">
    <property type="term" value="P:DNA-templated DNA replication"/>
    <property type="evidence" value="ECO:0007669"/>
    <property type="project" value="UniProtKB-UniRule"/>
</dbReference>
<dbReference type="GO" id="GO:0003887">
    <property type="term" value="F:DNA-directed DNA polymerase activity"/>
    <property type="evidence" value="ECO:0007669"/>
    <property type="project" value="UniProtKB-UniRule"/>
</dbReference>
<dbReference type="Gene3D" id="1.10.150.20">
    <property type="entry name" value="5' to 3' exonuclease, C-terminal subdomain"/>
    <property type="match status" value="1"/>
</dbReference>
<keyword evidence="5 15" id="KW-0808">Transferase</keyword>
<evidence type="ECO:0000256" key="7">
    <source>
        <dbReference type="ARBA" id="ARBA00022705"/>
    </source>
</evidence>
<dbReference type="InterPro" id="IPR043128">
    <property type="entry name" value="Rev_trsase/Diguanyl_cyclase"/>
</dbReference>
<dbReference type="PANTHER" id="PTHR11076:SF33">
    <property type="entry name" value="DNA POLYMERASE KAPPA"/>
    <property type="match status" value="1"/>
</dbReference>
<comment type="caution">
    <text evidence="17">The sequence shown here is derived from an EMBL/GenBank/DDBJ whole genome shotgun (WGS) entry which is preliminary data.</text>
</comment>
<evidence type="ECO:0000313" key="17">
    <source>
        <dbReference type="EMBL" id="OUS35067.1"/>
    </source>
</evidence>
<reference evidence="18" key="1">
    <citation type="journal article" date="2017" name="Proc. Natl. Acad. Sci. U.S.A.">
        <title>Simulation of Deepwater Horizon oil plume reveals substrate specialization within a complex community of hydrocarbon degraders.</title>
        <authorList>
            <person name="Hu P."/>
            <person name="Dubinsky E.A."/>
            <person name="Probst A.J."/>
            <person name="Wang J."/>
            <person name="Sieber C.M.K."/>
            <person name="Tom L.M."/>
            <person name="Gardinali P."/>
            <person name="Banfield J.F."/>
            <person name="Atlas R.M."/>
            <person name="Andersen G.L."/>
        </authorList>
    </citation>
    <scope>NUCLEOTIDE SEQUENCE [LARGE SCALE GENOMIC DNA]</scope>
</reference>
<evidence type="ECO:0000256" key="9">
    <source>
        <dbReference type="ARBA" id="ARBA00022763"/>
    </source>
</evidence>
<keyword evidence="6 15" id="KW-0548">Nucleotidyltransferase</keyword>
<dbReference type="PROSITE" id="PS50173">
    <property type="entry name" value="UMUC"/>
    <property type="match status" value="1"/>
</dbReference>
<keyword evidence="4 15" id="KW-0963">Cytoplasm</keyword>
<name>A0A1Y5HEI9_OLEAN</name>
<evidence type="ECO:0000256" key="1">
    <source>
        <dbReference type="ARBA" id="ARBA00004496"/>
    </source>
</evidence>
<dbReference type="Pfam" id="PF11799">
    <property type="entry name" value="IMS_C"/>
    <property type="match status" value="1"/>
</dbReference>
<dbReference type="SUPFAM" id="SSF56672">
    <property type="entry name" value="DNA/RNA polymerases"/>
    <property type="match status" value="1"/>
</dbReference>
<evidence type="ECO:0000256" key="5">
    <source>
        <dbReference type="ARBA" id="ARBA00022679"/>
    </source>
</evidence>
<evidence type="ECO:0000256" key="3">
    <source>
        <dbReference type="ARBA" id="ARBA00022457"/>
    </source>
</evidence>
<evidence type="ECO:0000256" key="10">
    <source>
        <dbReference type="ARBA" id="ARBA00022842"/>
    </source>
</evidence>
<keyword evidence="10 15" id="KW-0460">Magnesium</keyword>
<organism evidence="17 18">
    <name type="scientific">Oleispira antarctica</name>
    <dbReference type="NCBI Taxonomy" id="188908"/>
    <lineage>
        <taxon>Bacteria</taxon>
        <taxon>Pseudomonadati</taxon>
        <taxon>Pseudomonadota</taxon>
        <taxon>Gammaproteobacteria</taxon>
        <taxon>Oceanospirillales</taxon>
        <taxon>Oceanospirillaceae</taxon>
        <taxon>Oleispira</taxon>
    </lineage>
</organism>
<dbReference type="EC" id="2.7.7.7" evidence="15"/>
<dbReference type="InterPro" id="IPR036775">
    <property type="entry name" value="DNA_pol_Y-fam_lit_finger_sf"/>
</dbReference>